<dbReference type="SUPFAM" id="SSF52540">
    <property type="entry name" value="P-loop containing nucleoside triphosphate hydrolases"/>
    <property type="match status" value="1"/>
</dbReference>
<dbReference type="EMBL" id="JAAUVV010000024">
    <property type="protein sequence ID" value="NJJ04713.1"/>
    <property type="molecule type" value="Genomic_DNA"/>
</dbReference>
<dbReference type="InterPro" id="IPR017871">
    <property type="entry name" value="ABC_transporter-like_CS"/>
</dbReference>
<dbReference type="GO" id="GO:0005524">
    <property type="term" value="F:ATP binding"/>
    <property type="evidence" value="ECO:0007669"/>
    <property type="project" value="UniProtKB-KW"/>
</dbReference>
<dbReference type="Pfam" id="PF00005">
    <property type="entry name" value="ABC_tran"/>
    <property type="match status" value="1"/>
</dbReference>
<keyword evidence="3" id="KW-0547">Nucleotide-binding</keyword>
<accession>A0AAP7CDT7</accession>
<evidence type="ECO:0000259" key="5">
    <source>
        <dbReference type="PROSITE" id="PS50893"/>
    </source>
</evidence>
<dbReference type="AlphaFoldDB" id="A0AAP7CDT7"/>
<protein>
    <submittedName>
        <fullName evidence="6">ABC transporter ATP-binding protein</fullName>
    </submittedName>
</protein>
<name>A0AAP7CDT7_9CORY</name>
<dbReference type="Gene3D" id="3.40.50.300">
    <property type="entry name" value="P-loop containing nucleotide triphosphate hydrolases"/>
    <property type="match status" value="1"/>
</dbReference>
<dbReference type="InterPro" id="IPR027417">
    <property type="entry name" value="P-loop_NTPase"/>
</dbReference>
<sequence length="299" mass="32736">MKTPQVAVKLSNLSKRYGSTLALDDINVEVPAGTVVGLVGSNGSGKSTLLRLIAGVERPSHGEIEFFGKNLASSETIGSGTGAAIDAMALWPRWSVKRTLAYLGQLTGRTDEEVKDVIKSLSLGEYSSRKVRTLSLGNRQRVQIGAALINGSLLTILDEPMNGLDPQGRLLMRNLIEQLPTDERTVLISSHDLNEIQTLCSHIIHLERGRMIFAGELASYVGEAKTFLVHYPPELSEAISSIIDHRLVRTGSHNPGVLEVDDQNVETLRTLMEEHSIPVLNLETKKHTLEDQFHAHGRP</sequence>
<comment type="caution">
    <text evidence="6">The sequence shown here is derived from an EMBL/GenBank/DDBJ whole genome shotgun (WGS) entry which is preliminary data.</text>
</comment>
<evidence type="ECO:0000256" key="1">
    <source>
        <dbReference type="ARBA" id="ARBA00005417"/>
    </source>
</evidence>
<dbReference type="PROSITE" id="PS50893">
    <property type="entry name" value="ABC_TRANSPORTER_2"/>
    <property type="match status" value="1"/>
</dbReference>
<dbReference type="InterPro" id="IPR003439">
    <property type="entry name" value="ABC_transporter-like_ATP-bd"/>
</dbReference>
<keyword evidence="2" id="KW-0813">Transport</keyword>
<dbReference type="Proteomes" id="UP000591626">
    <property type="component" value="Unassembled WGS sequence"/>
</dbReference>
<evidence type="ECO:0000256" key="3">
    <source>
        <dbReference type="ARBA" id="ARBA00022741"/>
    </source>
</evidence>
<proteinExistence type="inferred from homology"/>
<evidence type="ECO:0000256" key="4">
    <source>
        <dbReference type="ARBA" id="ARBA00022840"/>
    </source>
</evidence>
<feature type="domain" description="ABC transporter" evidence="5">
    <location>
        <begin position="8"/>
        <end position="233"/>
    </location>
</feature>
<dbReference type="InterPro" id="IPR003593">
    <property type="entry name" value="AAA+_ATPase"/>
</dbReference>
<evidence type="ECO:0000256" key="2">
    <source>
        <dbReference type="ARBA" id="ARBA00022448"/>
    </source>
</evidence>
<dbReference type="GO" id="GO:0016887">
    <property type="term" value="F:ATP hydrolysis activity"/>
    <property type="evidence" value="ECO:0007669"/>
    <property type="project" value="InterPro"/>
</dbReference>
<dbReference type="PANTHER" id="PTHR43335">
    <property type="entry name" value="ABC TRANSPORTER, ATP-BINDING PROTEIN"/>
    <property type="match status" value="1"/>
</dbReference>
<evidence type="ECO:0000313" key="7">
    <source>
        <dbReference type="Proteomes" id="UP000591626"/>
    </source>
</evidence>
<dbReference type="PANTHER" id="PTHR43335:SF4">
    <property type="entry name" value="ABC TRANSPORTER, ATP-BINDING PROTEIN"/>
    <property type="match status" value="1"/>
</dbReference>
<organism evidence="6 7">
    <name type="scientific">Corynebacterium coyleae</name>
    <dbReference type="NCBI Taxonomy" id="53374"/>
    <lineage>
        <taxon>Bacteria</taxon>
        <taxon>Bacillati</taxon>
        <taxon>Actinomycetota</taxon>
        <taxon>Actinomycetes</taxon>
        <taxon>Mycobacteriales</taxon>
        <taxon>Corynebacteriaceae</taxon>
        <taxon>Corynebacterium</taxon>
    </lineage>
</organism>
<keyword evidence="4 6" id="KW-0067">ATP-binding</keyword>
<evidence type="ECO:0000313" key="6">
    <source>
        <dbReference type="EMBL" id="NJJ04713.1"/>
    </source>
</evidence>
<reference evidence="6 7" key="1">
    <citation type="submission" date="2020-03" db="EMBL/GenBank/DDBJ databases">
        <title>Draft genome sequences of bacterial isolates from the female urobiome.</title>
        <authorList>
            <person name="Miller-Ensminger T."/>
            <person name="Wolfe A.J."/>
            <person name="Putonti C."/>
        </authorList>
    </citation>
    <scope>NUCLEOTIDE SEQUENCE [LARGE SCALE GENOMIC DNA]</scope>
    <source>
        <strain evidence="6 7">UMB8490</strain>
    </source>
</reference>
<comment type="similarity">
    <text evidence="1">Belongs to the ABC transporter superfamily.</text>
</comment>
<dbReference type="PROSITE" id="PS00211">
    <property type="entry name" value="ABC_TRANSPORTER_1"/>
    <property type="match status" value="1"/>
</dbReference>
<dbReference type="SMART" id="SM00382">
    <property type="entry name" value="AAA"/>
    <property type="match status" value="1"/>
</dbReference>
<dbReference type="RefSeq" id="WP_167617273.1">
    <property type="nucleotide sequence ID" value="NZ_JAAUVV010000024.1"/>
</dbReference>
<gene>
    <name evidence="6" type="ORF">HC138_10195</name>
</gene>